<name>A0A1I8H1F3_9PLAT</name>
<dbReference type="AlphaFoldDB" id="A0A1I8H1F3"/>
<accession>A0A1I8H1F3</accession>
<dbReference type="WBParaSite" id="maker-uti_cns_0003983-snap-gene-0.5-mRNA-1">
    <property type="protein sequence ID" value="maker-uti_cns_0003983-snap-gene-0.5-mRNA-1"/>
    <property type="gene ID" value="maker-uti_cns_0003983-snap-gene-0.5"/>
</dbReference>
<dbReference type="Proteomes" id="UP000095280">
    <property type="component" value="Unplaced"/>
</dbReference>
<reference evidence="2" key="1">
    <citation type="submission" date="2016-11" db="UniProtKB">
        <authorList>
            <consortium name="WormBaseParasite"/>
        </authorList>
    </citation>
    <scope>IDENTIFICATION</scope>
</reference>
<dbReference type="OrthoDB" id="75169at2759"/>
<organism evidence="1 2">
    <name type="scientific">Macrostomum lignano</name>
    <dbReference type="NCBI Taxonomy" id="282301"/>
    <lineage>
        <taxon>Eukaryota</taxon>
        <taxon>Metazoa</taxon>
        <taxon>Spiralia</taxon>
        <taxon>Lophotrochozoa</taxon>
        <taxon>Platyhelminthes</taxon>
        <taxon>Rhabditophora</taxon>
        <taxon>Macrostomorpha</taxon>
        <taxon>Macrostomida</taxon>
        <taxon>Macrostomidae</taxon>
        <taxon>Macrostomum</taxon>
    </lineage>
</organism>
<proteinExistence type="predicted"/>
<evidence type="ECO:0000313" key="1">
    <source>
        <dbReference type="Proteomes" id="UP000095280"/>
    </source>
</evidence>
<sequence length="184" mass="19923">MSRTKLLIHLATLFAAFAVDFSGAISCYSRDKSTGRANGTVSNCTSDSACYRYTADEVSYAGCGTCSAADTRDYNCESCTADYCNTWPPLTGCLYAKGEYRKEKWVKVSCSQASCYQFSYGYGPTIFFFAGCGDCADYGNFDNCKTCATDYCNSAKVLTAEQTNLMLTAAGGLLVMVMQLWGHG</sequence>
<protein>
    <submittedName>
        <fullName evidence="2">Secreted protein</fullName>
    </submittedName>
</protein>
<evidence type="ECO:0000313" key="2">
    <source>
        <dbReference type="WBParaSite" id="maker-uti_cns_0003983-snap-gene-0.5-mRNA-1"/>
    </source>
</evidence>
<keyword evidence="1" id="KW-1185">Reference proteome</keyword>